<dbReference type="GO" id="GO:0003676">
    <property type="term" value="F:nucleic acid binding"/>
    <property type="evidence" value="ECO:0007669"/>
    <property type="project" value="InterPro"/>
</dbReference>
<gene>
    <name evidence="2" type="ORF">DWZ95_23065</name>
</gene>
<feature type="domain" description="HNH" evidence="1">
    <location>
        <begin position="142"/>
        <end position="194"/>
    </location>
</feature>
<dbReference type="AlphaFoldDB" id="A0A415MUR3"/>
<dbReference type="CDD" id="cd00085">
    <property type="entry name" value="HNHc"/>
    <property type="match status" value="1"/>
</dbReference>
<dbReference type="InterPro" id="IPR003615">
    <property type="entry name" value="HNH_nuc"/>
</dbReference>
<dbReference type="EMBL" id="QRPE01000047">
    <property type="protein sequence ID" value="RHL85278.1"/>
    <property type="molecule type" value="Genomic_DNA"/>
</dbReference>
<keyword evidence="2" id="KW-0378">Hydrolase</keyword>
<name>A0A415MUR3_9BACE</name>
<comment type="caution">
    <text evidence="2">The sequence shown here is derived from an EMBL/GenBank/DDBJ whole genome shotgun (WGS) entry which is preliminary data.</text>
</comment>
<dbReference type="RefSeq" id="WP_118423696.1">
    <property type="nucleotide sequence ID" value="NZ_QRPE01000047.1"/>
</dbReference>
<organism evidence="2 3">
    <name type="scientific">Bacteroides intestinalis</name>
    <dbReference type="NCBI Taxonomy" id="329854"/>
    <lineage>
        <taxon>Bacteria</taxon>
        <taxon>Pseudomonadati</taxon>
        <taxon>Bacteroidota</taxon>
        <taxon>Bacteroidia</taxon>
        <taxon>Bacteroidales</taxon>
        <taxon>Bacteroidaceae</taxon>
        <taxon>Bacteroides</taxon>
    </lineage>
</organism>
<evidence type="ECO:0000259" key="1">
    <source>
        <dbReference type="Pfam" id="PF01844"/>
    </source>
</evidence>
<dbReference type="GO" id="GO:0004519">
    <property type="term" value="F:endonuclease activity"/>
    <property type="evidence" value="ECO:0007669"/>
    <property type="project" value="UniProtKB-KW"/>
</dbReference>
<dbReference type="Gene3D" id="1.10.30.50">
    <property type="match status" value="1"/>
</dbReference>
<dbReference type="Proteomes" id="UP000285013">
    <property type="component" value="Unassembled WGS sequence"/>
</dbReference>
<accession>A0A415MUR3</accession>
<protein>
    <submittedName>
        <fullName evidence="2">HNH endonuclease</fullName>
    </submittedName>
</protein>
<dbReference type="InterPro" id="IPR002711">
    <property type="entry name" value="HNH"/>
</dbReference>
<reference evidence="2 3" key="1">
    <citation type="submission" date="2018-08" db="EMBL/GenBank/DDBJ databases">
        <title>A genome reference for cultivated species of the human gut microbiota.</title>
        <authorList>
            <person name="Zou Y."/>
            <person name="Xue W."/>
            <person name="Luo G."/>
        </authorList>
    </citation>
    <scope>NUCLEOTIDE SEQUENCE [LARGE SCALE GENOMIC DNA]</scope>
    <source>
        <strain evidence="2 3">AF36-16BH</strain>
    </source>
</reference>
<evidence type="ECO:0000313" key="3">
    <source>
        <dbReference type="Proteomes" id="UP000285013"/>
    </source>
</evidence>
<proteinExistence type="predicted"/>
<dbReference type="Pfam" id="PF01844">
    <property type="entry name" value="HNH"/>
    <property type="match status" value="1"/>
</dbReference>
<keyword evidence="2" id="KW-0540">Nuclease</keyword>
<sequence length="339" mass="39981">MFRIKQTKNKYSLDRLAKKYYRKLNPCAPKRKTHTLENRIKEQEKAETVIEKKRFYQLLTQNHCANLKKIIIGKPAVLEAWYNRVESLVNRKEILPLWEIKNGKIKSTDFGNEILSLFNYKGQRKSEYTFYWLFKELNILVCPYCGTSYLEFIDTPKPKLRFHIDHFIPKAMAPYLSLSFYNLIPACNNCNSGEKGEKFFRPSTHIHPYIHDFNQWAKFTISAPIISNNLKSFDIQIKAISHRKRIEKAKKDLNLEPIYKNFKNRVIRLDEIKNEYNETAKQSLLNNGTYSGTIFSNREEVLAYIAKTTDIPYNEEEARNKCLGKMRLDLAKEFGILDP</sequence>
<dbReference type="GO" id="GO:0008270">
    <property type="term" value="F:zinc ion binding"/>
    <property type="evidence" value="ECO:0007669"/>
    <property type="project" value="InterPro"/>
</dbReference>
<evidence type="ECO:0000313" key="2">
    <source>
        <dbReference type="EMBL" id="RHL85278.1"/>
    </source>
</evidence>
<keyword evidence="2" id="KW-0255">Endonuclease</keyword>